<dbReference type="AlphaFoldDB" id="A0A7R9LPU9"/>
<keyword evidence="1 4" id="KW-0812">Transmembrane</keyword>
<evidence type="ECO:0000313" key="5">
    <source>
        <dbReference type="EMBL" id="CAD7645543.1"/>
    </source>
</evidence>
<dbReference type="PANTHER" id="PTHR23121:SF9">
    <property type="entry name" value="SODIUM-DEPENDENT GLUCOSE TRANSPORTER 1"/>
    <property type="match status" value="1"/>
</dbReference>
<keyword evidence="6" id="KW-1185">Reference proteome</keyword>
<keyword evidence="3 4" id="KW-0472">Membrane</keyword>
<dbReference type="OrthoDB" id="413079at2759"/>
<gene>
    <name evidence="5" type="ORF">ONB1V03_LOCUS5261</name>
</gene>
<dbReference type="PANTHER" id="PTHR23121">
    <property type="entry name" value="SODIUM-DEPENDENT GLUCOSE TRANSPORTER 1"/>
    <property type="match status" value="1"/>
</dbReference>
<dbReference type="InterPro" id="IPR036259">
    <property type="entry name" value="MFS_trans_sf"/>
</dbReference>
<dbReference type="SUPFAM" id="SSF103473">
    <property type="entry name" value="MFS general substrate transporter"/>
    <property type="match status" value="1"/>
</dbReference>
<feature type="transmembrane region" description="Helical" evidence="4">
    <location>
        <begin position="12"/>
        <end position="33"/>
    </location>
</feature>
<evidence type="ECO:0000256" key="3">
    <source>
        <dbReference type="ARBA" id="ARBA00023136"/>
    </source>
</evidence>
<reference evidence="5" key="1">
    <citation type="submission" date="2020-11" db="EMBL/GenBank/DDBJ databases">
        <authorList>
            <person name="Tran Van P."/>
        </authorList>
    </citation>
    <scope>NUCLEOTIDE SEQUENCE</scope>
</reference>
<feature type="transmembrane region" description="Helical" evidence="4">
    <location>
        <begin position="98"/>
        <end position="117"/>
    </location>
</feature>
<accession>A0A7R9LPU9</accession>
<dbReference type="Proteomes" id="UP000728032">
    <property type="component" value="Unassembled WGS sequence"/>
</dbReference>
<sequence length="287" mass="31925">MKFIFNVPMSYILYSLTLTALGNMAGAFSGFLYKYINRQLTLTIMTFQLTIFGGLAPFCPNIWLLYLSVFLSIMGGGVFDSSVYVWVIEMWGKHSPPILQLSGLLFGLGSICGPILVKPYLTGDLNITDTLPQLSNYTNNTNNIHNLTHYEDINNSVDRRAKLQTPFMIAGCVGLIGPVIMLIISPVKYGLTKIGPQIDPNPYKSPDNCSIGGLCLPHISMIQTATLLSNTPPPIMHRNTLRYRSHKFGQNVSKYLLREPTIYPSAINVNEYDIYDMVGGYIPKSIP</sequence>
<organism evidence="5">
    <name type="scientific">Oppiella nova</name>
    <dbReference type="NCBI Taxonomy" id="334625"/>
    <lineage>
        <taxon>Eukaryota</taxon>
        <taxon>Metazoa</taxon>
        <taxon>Ecdysozoa</taxon>
        <taxon>Arthropoda</taxon>
        <taxon>Chelicerata</taxon>
        <taxon>Arachnida</taxon>
        <taxon>Acari</taxon>
        <taxon>Acariformes</taxon>
        <taxon>Sarcoptiformes</taxon>
        <taxon>Oribatida</taxon>
        <taxon>Brachypylina</taxon>
        <taxon>Oppioidea</taxon>
        <taxon>Oppiidae</taxon>
        <taxon>Oppiella</taxon>
    </lineage>
</organism>
<protein>
    <submittedName>
        <fullName evidence="5">Uncharacterized protein</fullName>
    </submittedName>
</protein>
<dbReference type="EMBL" id="CAJPVJ010002065">
    <property type="protein sequence ID" value="CAG2165723.1"/>
    <property type="molecule type" value="Genomic_DNA"/>
</dbReference>
<feature type="transmembrane region" description="Helical" evidence="4">
    <location>
        <begin position="165"/>
        <end position="184"/>
    </location>
</feature>
<evidence type="ECO:0000313" key="6">
    <source>
        <dbReference type="Proteomes" id="UP000728032"/>
    </source>
</evidence>
<evidence type="ECO:0000256" key="1">
    <source>
        <dbReference type="ARBA" id="ARBA00022692"/>
    </source>
</evidence>
<dbReference type="EMBL" id="OC916890">
    <property type="protein sequence ID" value="CAD7645543.1"/>
    <property type="molecule type" value="Genomic_DNA"/>
</dbReference>
<evidence type="ECO:0000256" key="2">
    <source>
        <dbReference type="ARBA" id="ARBA00022989"/>
    </source>
</evidence>
<evidence type="ECO:0000256" key="4">
    <source>
        <dbReference type="SAM" id="Phobius"/>
    </source>
</evidence>
<name>A0A7R9LPU9_9ACAR</name>
<dbReference type="Gene3D" id="1.20.1250.20">
    <property type="entry name" value="MFS general substrate transporter like domains"/>
    <property type="match status" value="1"/>
</dbReference>
<keyword evidence="2 4" id="KW-1133">Transmembrane helix</keyword>
<proteinExistence type="predicted"/>